<name>A0ABQ1YLD6_9BACL</name>
<accession>A0ABQ1YLD6</accession>
<keyword evidence="2" id="KW-1185">Reference proteome</keyword>
<reference evidence="2" key="1">
    <citation type="journal article" date="2019" name="Int. J. Syst. Evol. Microbiol.">
        <title>The Global Catalogue of Microorganisms (GCM) 10K type strain sequencing project: providing services to taxonomists for standard genome sequencing and annotation.</title>
        <authorList>
            <consortium name="The Broad Institute Genomics Platform"/>
            <consortium name="The Broad Institute Genome Sequencing Center for Infectious Disease"/>
            <person name="Wu L."/>
            <person name="Ma J."/>
        </authorList>
    </citation>
    <scope>NUCLEOTIDE SEQUENCE [LARGE SCALE GENOMIC DNA]</scope>
    <source>
        <strain evidence="2">CGMCC 1.12769</strain>
    </source>
</reference>
<dbReference type="SUPFAM" id="SSF89550">
    <property type="entry name" value="PHP domain-like"/>
    <property type="match status" value="1"/>
</dbReference>
<proteinExistence type="predicted"/>
<dbReference type="InterPro" id="IPR022028">
    <property type="entry name" value="DUF3604"/>
</dbReference>
<protein>
    <submittedName>
        <fullName evidence="1">Tat pathway signal sequence</fullName>
    </submittedName>
</protein>
<dbReference type="RefSeq" id="WP_229753458.1">
    <property type="nucleotide sequence ID" value="NZ_BMFT01000002.1"/>
</dbReference>
<dbReference type="Pfam" id="PF12228">
    <property type="entry name" value="DUF3604"/>
    <property type="match status" value="1"/>
</dbReference>
<evidence type="ECO:0000313" key="1">
    <source>
        <dbReference type="EMBL" id="GGH30498.1"/>
    </source>
</evidence>
<sequence>MMKLFWGDLHNHCGITYGFGALTNALEAAKGQLDFCAIIGHAMWPDMPERTEDTAFLVDFHNEGFAKLQADWEAIRSKVQEANIPHEFVTFQGYEIHSSEFGDHHVVSPSDELPLVYAASPQQLAEELAPYQVIAVPHHIGYTPGYRGTNWGAFRSDISPIVEVFSKHGCGMSDGSAYPYYHTMGPRDSRNTVFEGLNQGKKFSFAGSTDHHAGYPGSYGDGRVAVWAEEKTRESIWEAIKAGRTYAVTGDKIECQFTLNGACMGSEVEAASDRHLVLDAICADYIDKITVYKNTKPWKVVTGDSIMMETIPSKGSMSRYKIRVEMGWGESKHGYSWEAKASVENGKLLAADSCFRGQSVLAPEPGMSENLDINKLDNRLVEQTGQSLRWTCTTFQNPSTLHPATAAVILEVEGDEASRVVVEANGIKMEFSLAELLTGSRSMHVQPYSSEAILIHRAVPEAAYQVHLEWNDTEKDKDTDVYHAEIRQANHQFAWISPIFVKS</sequence>
<dbReference type="InterPro" id="IPR016195">
    <property type="entry name" value="Pol/histidinol_Pase-like"/>
</dbReference>
<comment type="caution">
    <text evidence="1">The sequence shown here is derived from an EMBL/GenBank/DDBJ whole genome shotgun (WGS) entry which is preliminary data.</text>
</comment>
<dbReference type="EMBL" id="BMFT01000002">
    <property type="protein sequence ID" value="GGH30498.1"/>
    <property type="molecule type" value="Genomic_DNA"/>
</dbReference>
<gene>
    <name evidence="1" type="ORF">GCM10008013_33660</name>
</gene>
<dbReference type="Gene3D" id="3.20.20.140">
    <property type="entry name" value="Metal-dependent hydrolases"/>
    <property type="match status" value="1"/>
</dbReference>
<organism evidence="1 2">
    <name type="scientific">Paenibacillus segetis</name>
    <dbReference type="NCBI Taxonomy" id="1325360"/>
    <lineage>
        <taxon>Bacteria</taxon>
        <taxon>Bacillati</taxon>
        <taxon>Bacillota</taxon>
        <taxon>Bacilli</taxon>
        <taxon>Bacillales</taxon>
        <taxon>Paenibacillaceae</taxon>
        <taxon>Paenibacillus</taxon>
    </lineage>
</organism>
<dbReference type="Proteomes" id="UP000659344">
    <property type="component" value="Unassembled WGS sequence"/>
</dbReference>
<evidence type="ECO:0000313" key="2">
    <source>
        <dbReference type="Proteomes" id="UP000659344"/>
    </source>
</evidence>